<dbReference type="SUPFAM" id="SSF52172">
    <property type="entry name" value="CheY-like"/>
    <property type="match status" value="1"/>
</dbReference>
<dbReference type="Gene3D" id="3.40.50.2300">
    <property type="match status" value="1"/>
</dbReference>
<dbReference type="Gene3D" id="1.10.10.60">
    <property type="entry name" value="Homeodomain-like"/>
    <property type="match status" value="1"/>
</dbReference>
<dbReference type="InterPro" id="IPR001789">
    <property type="entry name" value="Sig_transdc_resp-reg_receiver"/>
</dbReference>
<evidence type="ECO:0000259" key="8">
    <source>
        <dbReference type="PROSITE" id="PS50045"/>
    </source>
</evidence>
<accession>A0A1I3XG77</accession>
<dbReference type="InterPro" id="IPR002197">
    <property type="entry name" value="HTH_Fis"/>
</dbReference>
<protein>
    <submittedName>
        <fullName evidence="10">Two-component system, NtrC family, response regulator</fullName>
    </submittedName>
</protein>
<keyword evidence="6" id="KW-0804">Transcription</keyword>
<keyword evidence="2" id="KW-0547">Nucleotide-binding</keyword>
<dbReference type="PROSITE" id="PS50110">
    <property type="entry name" value="RESPONSE_REGULATORY"/>
    <property type="match status" value="1"/>
</dbReference>
<dbReference type="OrthoDB" id="9763792at2"/>
<proteinExistence type="predicted"/>
<dbReference type="FunFam" id="3.40.50.300:FF:000006">
    <property type="entry name" value="DNA-binding transcriptional regulator NtrC"/>
    <property type="match status" value="1"/>
</dbReference>
<keyword evidence="11" id="KW-1185">Reference proteome</keyword>
<evidence type="ECO:0000313" key="11">
    <source>
        <dbReference type="Proteomes" id="UP000198635"/>
    </source>
</evidence>
<dbReference type="Gene3D" id="3.40.50.300">
    <property type="entry name" value="P-loop containing nucleotide triphosphate hydrolases"/>
    <property type="match status" value="1"/>
</dbReference>
<dbReference type="PANTHER" id="PTHR32071">
    <property type="entry name" value="TRANSCRIPTIONAL REGULATORY PROTEIN"/>
    <property type="match status" value="1"/>
</dbReference>
<feature type="domain" description="Response regulatory" evidence="9">
    <location>
        <begin position="6"/>
        <end position="120"/>
    </location>
</feature>
<dbReference type="EMBL" id="FORX01000016">
    <property type="protein sequence ID" value="SFK18528.1"/>
    <property type="molecule type" value="Genomic_DNA"/>
</dbReference>
<dbReference type="InterPro" id="IPR025662">
    <property type="entry name" value="Sigma_54_int_dom_ATP-bd_1"/>
</dbReference>
<dbReference type="Proteomes" id="UP000198635">
    <property type="component" value="Unassembled WGS sequence"/>
</dbReference>
<dbReference type="InterPro" id="IPR027417">
    <property type="entry name" value="P-loop_NTPase"/>
</dbReference>
<evidence type="ECO:0000256" key="3">
    <source>
        <dbReference type="ARBA" id="ARBA00022840"/>
    </source>
</evidence>
<dbReference type="InterPro" id="IPR009057">
    <property type="entry name" value="Homeodomain-like_sf"/>
</dbReference>
<dbReference type="InterPro" id="IPR058031">
    <property type="entry name" value="AAA_lid_NorR"/>
</dbReference>
<dbReference type="FunFam" id="3.40.50.2300:FF:000018">
    <property type="entry name" value="DNA-binding transcriptional regulator NtrC"/>
    <property type="match status" value="1"/>
</dbReference>
<dbReference type="InterPro" id="IPR003593">
    <property type="entry name" value="AAA+_ATPase"/>
</dbReference>
<evidence type="ECO:0000256" key="1">
    <source>
        <dbReference type="ARBA" id="ARBA00022553"/>
    </source>
</evidence>
<name>A0A1I3XG77_9BACT</name>
<feature type="modified residue" description="4-aspartylphosphate" evidence="7">
    <location>
        <position position="55"/>
    </location>
</feature>
<evidence type="ECO:0000256" key="2">
    <source>
        <dbReference type="ARBA" id="ARBA00022741"/>
    </source>
</evidence>
<dbReference type="STRING" id="52560.SAMN04488082_11661"/>
<keyword evidence="5" id="KW-0805">Transcription regulation</keyword>
<dbReference type="Pfam" id="PF25601">
    <property type="entry name" value="AAA_lid_14"/>
    <property type="match status" value="1"/>
</dbReference>
<dbReference type="Pfam" id="PF02954">
    <property type="entry name" value="HTH_8"/>
    <property type="match status" value="1"/>
</dbReference>
<dbReference type="CDD" id="cd00009">
    <property type="entry name" value="AAA"/>
    <property type="match status" value="1"/>
</dbReference>
<gene>
    <name evidence="10" type="ORF">SAMN04488082_11661</name>
</gene>
<dbReference type="InterPro" id="IPR002078">
    <property type="entry name" value="Sigma_54_int"/>
</dbReference>
<keyword evidence="3" id="KW-0067">ATP-binding</keyword>
<evidence type="ECO:0000256" key="6">
    <source>
        <dbReference type="ARBA" id="ARBA00023163"/>
    </source>
</evidence>
<dbReference type="RefSeq" id="WP_092377060.1">
    <property type="nucleotide sequence ID" value="NZ_FORX01000016.1"/>
</dbReference>
<sequence>MTPQSTVLVIDDEPAHRLMVRVVLGDADFKVLEADNGSSGLATLRARPVDVVLLDMRMPGMSGLDVLQKMHEEGMTTPVIMLTAFGNVSSAVESMKIGAWDYLTKPTDNDELLAVVKKAAEHVRLTRENRDLKKQIGRLQETRIIGNSREIRKVVELIEQVGPSEANVLILGESGTGKELVAQQLHEQSTRAKGPLVKVNCAALPENLLESELFGYVRGAFTGAAQDKPGRFQLAGGGTLFLDEIGELPLTLQAKILRALQERIVEPLGSVTPVSIDVRFIAATNRDLPTMIAEGKFREDLYYRLNVLEIRIPPLRERIEDIPLLVDYLLDKLGRKNNRPIRTVSREFLDALGRHEWRGNVRELENVLERALILCRADILDLRDLPDHLLAPAPTARPAQLVQPGESPLETAERHALEETLRKYAGHRERTAQALGISRRTLQYRLKKYGLTTR</sequence>
<evidence type="ECO:0000256" key="7">
    <source>
        <dbReference type="PROSITE-ProRule" id="PRU00169"/>
    </source>
</evidence>
<dbReference type="PRINTS" id="PR01590">
    <property type="entry name" value="HTHFIS"/>
</dbReference>
<dbReference type="PROSITE" id="PS50045">
    <property type="entry name" value="SIGMA54_INTERACT_4"/>
    <property type="match status" value="1"/>
</dbReference>
<evidence type="ECO:0000256" key="5">
    <source>
        <dbReference type="ARBA" id="ARBA00023015"/>
    </source>
</evidence>
<dbReference type="SUPFAM" id="SSF46689">
    <property type="entry name" value="Homeodomain-like"/>
    <property type="match status" value="1"/>
</dbReference>
<dbReference type="Pfam" id="PF00072">
    <property type="entry name" value="Response_reg"/>
    <property type="match status" value="1"/>
</dbReference>
<dbReference type="SMART" id="SM00382">
    <property type="entry name" value="AAA"/>
    <property type="match status" value="1"/>
</dbReference>
<feature type="domain" description="Sigma-54 factor interaction" evidence="8">
    <location>
        <begin position="144"/>
        <end position="373"/>
    </location>
</feature>
<dbReference type="GO" id="GO:0005524">
    <property type="term" value="F:ATP binding"/>
    <property type="evidence" value="ECO:0007669"/>
    <property type="project" value="UniProtKB-KW"/>
</dbReference>
<dbReference type="PROSITE" id="PS00675">
    <property type="entry name" value="SIGMA54_INTERACT_1"/>
    <property type="match status" value="1"/>
</dbReference>
<dbReference type="SUPFAM" id="SSF52540">
    <property type="entry name" value="P-loop containing nucleoside triphosphate hydrolases"/>
    <property type="match status" value="1"/>
</dbReference>
<keyword evidence="1 7" id="KW-0597">Phosphoprotein</keyword>
<dbReference type="GO" id="GO:0043565">
    <property type="term" value="F:sequence-specific DNA binding"/>
    <property type="evidence" value="ECO:0007669"/>
    <property type="project" value="InterPro"/>
</dbReference>
<keyword evidence="4" id="KW-0902">Two-component regulatory system</keyword>
<organism evidence="10 11">
    <name type="scientific">Desulfomicrobium apsheronum</name>
    <dbReference type="NCBI Taxonomy" id="52560"/>
    <lineage>
        <taxon>Bacteria</taxon>
        <taxon>Pseudomonadati</taxon>
        <taxon>Thermodesulfobacteriota</taxon>
        <taxon>Desulfovibrionia</taxon>
        <taxon>Desulfovibrionales</taxon>
        <taxon>Desulfomicrobiaceae</taxon>
        <taxon>Desulfomicrobium</taxon>
    </lineage>
</organism>
<evidence type="ECO:0000256" key="4">
    <source>
        <dbReference type="ARBA" id="ARBA00023012"/>
    </source>
</evidence>
<dbReference type="Pfam" id="PF00158">
    <property type="entry name" value="Sigma54_activat"/>
    <property type="match status" value="1"/>
</dbReference>
<dbReference type="AlphaFoldDB" id="A0A1I3XG77"/>
<dbReference type="SMART" id="SM00448">
    <property type="entry name" value="REC"/>
    <property type="match status" value="1"/>
</dbReference>
<dbReference type="GO" id="GO:0000160">
    <property type="term" value="P:phosphorelay signal transduction system"/>
    <property type="evidence" value="ECO:0007669"/>
    <property type="project" value="UniProtKB-KW"/>
</dbReference>
<evidence type="ECO:0000313" key="10">
    <source>
        <dbReference type="EMBL" id="SFK18528.1"/>
    </source>
</evidence>
<reference evidence="11" key="1">
    <citation type="submission" date="2016-10" db="EMBL/GenBank/DDBJ databases">
        <authorList>
            <person name="Varghese N."/>
            <person name="Submissions S."/>
        </authorList>
    </citation>
    <scope>NUCLEOTIDE SEQUENCE [LARGE SCALE GENOMIC DNA]</scope>
    <source>
        <strain evidence="11">DSM 5918</strain>
    </source>
</reference>
<dbReference type="GO" id="GO:0006355">
    <property type="term" value="P:regulation of DNA-templated transcription"/>
    <property type="evidence" value="ECO:0007669"/>
    <property type="project" value="InterPro"/>
</dbReference>
<dbReference type="InterPro" id="IPR011006">
    <property type="entry name" value="CheY-like_superfamily"/>
</dbReference>
<evidence type="ECO:0000259" key="9">
    <source>
        <dbReference type="PROSITE" id="PS50110"/>
    </source>
</evidence>
<dbReference type="Gene3D" id="1.10.8.60">
    <property type="match status" value="1"/>
</dbReference>